<gene>
    <name evidence="3" type="ORF">MNBD_DELTA04-1463</name>
</gene>
<dbReference type="Pfam" id="PF00275">
    <property type="entry name" value="EPSP_synthase"/>
    <property type="match status" value="1"/>
</dbReference>
<dbReference type="InterPro" id="IPR036968">
    <property type="entry name" value="Enolpyruvate_Tfrase_sf"/>
</dbReference>
<reference evidence="3" key="1">
    <citation type="submission" date="2018-06" db="EMBL/GenBank/DDBJ databases">
        <authorList>
            <person name="Zhirakovskaya E."/>
        </authorList>
    </citation>
    <scope>NUCLEOTIDE SEQUENCE</scope>
</reference>
<feature type="domain" description="Enolpyruvate transferase" evidence="2">
    <location>
        <begin position="8"/>
        <end position="37"/>
    </location>
</feature>
<dbReference type="InterPro" id="IPR013792">
    <property type="entry name" value="RNA3'P_cycl/enolpyr_Trfase_a/b"/>
</dbReference>
<dbReference type="AlphaFoldDB" id="A0A3B0UT72"/>
<dbReference type="EC" id="2.5.1.19" evidence="3"/>
<keyword evidence="1 3" id="KW-0808">Transferase</keyword>
<dbReference type="EMBL" id="UOEY01000005">
    <property type="protein sequence ID" value="VAW34301.1"/>
    <property type="molecule type" value="Genomic_DNA"/>
</dbReference>
<evidence type="ECO:0000259" key="2">
    <source>
        <dbReference type="Pfam" id="PF00275"/>
    </source>
</evidence>
<dbReference type="InterPro" id="IPR001986">
    <property type="entry name" value="Enolpyruvate_Tfrase_dom"/>
</dbReference>
<dbReference type="GO" id="GO:0003866">
    <property type="term" value="F:3-phosphoshikimate 1-carboxyvinyltransferase activity"/>
    <property type="evidence" value="ECO:0007669"/>
    <property type="project" value="UniProtKB-EC"/>
</dbReference>
<feature type="non-terminal residue" evidence="3">
    <location>
        <position position="37"/>
    </location>
</feature>
<accession>A0A3B0UT72</accession>
<evidence type="ECO:0000313" key="3">
    <source>
        <dbReference type="EMBL" id="VAW34301.1"/>
    </source>
</evidence>
<sequence length="37" mass="3704">MIQIIPVTGINTAIAVPGSKSLTQRALIAAALAKGKS</sequence>
<protein>
    <submittedName>
        <fullName evidence="3">3-phosphoshikimate 1-carboxyvinyltransferase</fullName>
        <ecNumber evidence="3">2.5.1.19</ecNumber>
    </submittedName>
</protein>
<organism evidence="3">
    <name type="scientific">hydrothermal vent metagenome</name>
    <dbReference type="NCBI Taxonomy" id="652676"/>
    <lineage>
        <taxon>unclassified sequences</taxon>
        <taxon>metagenomes</taxon>
        <taxon>ecological metagenomes</taxon>
    </lineage>
</organism>
<dbReference type="Gene3D" id="3.65.10.10">
    <property type="entry name" value="Enolpyruvate transferase domain"/>
    <property type="match status" value="1"/>
</dbReference>
<evidence type="ECO:0000256" key="1">
    <source>
        <dbReference type="ARBA" id="ARBA00022679"/>
    </source>
</evidence>
<proteinExistence type="predicted"/>
<name>A0A3B0UT72_9ZZZZ</name>
<dbReference type="SUPFAM" id="SSF55205">
    <property type="entry name" value="EPT/RTPC-like"/>
    <property type="match status" value="1"/>
</dbReference>